<evidence type="ECO:0000256" key="1">
    <source>
        <dbReference type="ARBA" id="ARBA00004141"/>
    </source>
</evidence>
<feature type="transmembrane region" description="Helical" evidence="7">
    <location>
        <begin position="109"/>
        <end position="127"/>
    </location>
</feature>
<dbReference type="EMBL" id="DUFG01000019">
    <property type="protein sequence ID" value="HIH08534.1"/>
    <property type="molecule type" value="Genomic_DNA"/>
</dbReference>
<keyword evidence="3 7" id="KW-0812">Transmembrane</keyword>
<feature type="transmembrane region" description="Helical" evidence="7">
    <location>
        <begin position="38"/>
        <end position="61"/>
    </location>
</feature>
<evidence type="ECO:0000313" key="10">
    <source>
        <dbReference type="Proteomes" id="UP000577419"/>
    </source>
</evidence>
<feature type="transmembrane region" description="Helical" evidence="7">
    <location>
        <begin position="7"/>
        <end position="26"/>
    </location>
</feature>
<evidence type="ECO:0000256" key="7">
    <source>
        <dbReference type="SAM" id="Phobius"/>
    </source>
</evidence>
<comment type="caution">
    <text evidence="9">The sequence shown here is derived from an EMBL/GenBank/DDBJ whole genome shotgun (WGS) entry which is preliminary data.</text>
</comment>
<evidence type="ECO:0000256" key="6">
    <source>
        <dbReference type="ARBA" id="ARBA00023136"/>
    </source>
</evidence>
<sequence>MLPHERRAVVLSALVFLLLFFINISSNTLPVLKNVSKASAVTATLLIAVTLFLGPLSRFFPGYFKHDLIYRKFLGLSGFFFALLHALAAFVGTYKADIFLVFSVANPNFYPAVFGAIGLLVLFALAATSTAHAIKKLTFNNWKFLQRLGYLSLVFVVLHFVFVGNSYFLKSVAGQALLVFSFMVVVAKLLAIAAGLPKEHSKEEIKHLTKS</sequence>
<dbReference type="InterPro" id="IPR022837">
    <property type="entry name" value="MsrQ-like"/>
</dbReference>
<dbReference type="PANTHER" id="PTHR36964">
    <property type="entry name" value="PROTEIN-METHIONINE-SULFOXIDE REDUCTASE HEME-BINDING SUBUNIT MSRQ"/>
    <property type="match status" value="1"/>
</dbReference>
<feature type="transmembrane region" description="Helical" evidence="7">
    <location>
        <begin position="73"/>
        <end position="94"/>
    </location>
</feature>
<dbReference type="PANTHER" id="PTHR36964:SF1">
    <property type="entry name" value="PROTEIN-METHIONINE-SULFOXIDE REDUCTASE HEME-BINDING SUBUNIT MSRQ"/>
    <property type="match status" value="1"/>
</dbReference>
<evidence type="ECO:0000259" key="8">
    <source>
        <dbReference type="Pfam" id="PF01794"/>
    </source>
</evidence>
<dbReference type="InterPro" id="IPR013130">
    <property type="entry name" value="Fe3_Rdtase_TM_dom"/>
</dbReference>
<dbReference type="AlphaFoldDB" id="A0A7J4IUR9"/>
<dbReference type="Proteomes" id="UP000577419">
    <property type="component" value="Unassembled WGS sequence"/>
</dbReference>
<evidence type="ECO:0000256" key="2">
    <source>
        <dbReference type="ARBA" id="ARBA00022448"/>
    </source>
</evidence>
<reference evidence="10" key="1">
    <citation type="journal article" date="2020" name="bioRxiv">
        <title>A rank-normalized archaeal taxonomy based on genome phylogeny resolves widespread incomplete and uneven classifications.</title>
        <authorList>
            <person name="Rinke C."/>
            <person name="Chuvochina M."/>
            <person name="Mussig A.J."/>
            <person name="Chaumeil P.-A."/>
            <person name="Waite D.W."/>
            <person name="Whitman W.B."/>
            <person name="Parks D.H."/>
            <person name="Hugenholtz P."/>
        </authorList>
    </citation>
    <scope>NUCLEOTIDE SEQUENCE [LARGE SCALE GENOMIC DNA]</scope>
</reference>
<proteinExistence type="predicted"/>
<evidence type="ECO:0000256" key="3">
    <source>
        <dbReference type="ARBA" id="ARBA00022692"/>
    </source>
</evidence>
<gene>
    <name evidence="9" type="ORF">HA237_04145</name>
</gene>
<evidence type="ECO:0000313" key="9">
    <source>
        <dbReference type="EMBL" id="HIH08534.1"/>
    </source>
</evidence>
<name>A0A7J4IUR9_9ARCH</name>
<keyword evidence="2" id="KW-0813">Transport</keyword>
<evidence type="ECO:0000256" key="4">
    <source>
        <dbReference type="ARBA" id="ARBA00022989"/>
    </source>
</evidence>
<accession>A0A7J4IUR9</accession>
<feature type="transmembrane region" description="Helical" evidence="7">
    <location>
        <begin position="175"/>
        <end position="196"/>
    </location>
</feature>
<dbReference type="GO" id="GO:0020037">
    <property type="term" value="F:heme binding"/>
    <property type="evidence" value="ECO:0007669"/>
    <property type="project" value="TreeGrafter"/>
</dbReference>
<dbReference type="Pfam" id="PF01794">
    <property type="entry name" value="Ferric_reduct"/>
    <property type="match status" value="1"/>
</dbReference>
<dbReference type="GO" id="GO:0005886">
    <property type="term" value="C:plasma membrane"/>
    <property type="evidence" value="ECO:0007669"/>
    <property type="project" value="TreeGrafter"/>
</dbReference>
<keyword evidence="6 7" id="KW-0472">Membrane</keyword>
<evidence type="ECO:0000256" key="5">
    <source>
        <dbReference type="ARBA" id="ARBA00023004"/>
    </source>
</evidence>
<dbReference type="GO" id="GO:0016679">
    <property type="term" value="F:oxidoreductase activity, acting on diphenols and related substances as donors"/>
    <property type="evidence" value="ECO:0007669"/>
    <property type="project" value="TreeGrafter"/>
</dbReference>
<comment type="subcellular location">
    <subcellularLocation>
        <location evidence="1">Membrane</location>
        <topology evidence="1">Multi-pass membrane protein</topology>
    </subcellularLocation>
</comment>
<organism evidence="9 10">
    <name type="scientific">Candidatus Iainarchaeum sp</name>
    <dbReference type="NCBI Taxonomy" id="3101447"/>
    <lineage>
        <taxon>Archaea</taxon>
        <taxon>Candidatus Iainarchaeota</taxon>
        <taxon>Candidatus Iainarchaeia</taxon>
        <taxon>Candidatus Iainarchaeales</taxon>
        <taxon>Candidatus Iainarchaeaceae</taxon>
        <taxon>Candidatus Iainarchaeum</taxon>
    </lineage>
</organism>
<keyword evidence="4 7" id="KW-1133">Transmembrane helix</keyword>
<feature type="transmembrane region" description="Helical" evidence="7">
    <location>
        <begin position="148"/>
        <end position="169"/>
    </location>
</feature>
<feature type="domain" description="Ferric oxidoreductase" evidence="8">
    <location>
        <begin position="41"/>
        <end position="156"/>
    </location>
</feature>
<protein>
    <recommendedName>
        <fullName evidence="8">Ferric oxidoreductase domain-containing protein</fullName>
    </recommendedName>
</protein>
<keyword evidence="5" id="KW-0408">Iron</keyword>
<dbReference type="GO" id="GO:0010181">
    <property type="term" value="F:FMN binding"/>
    <property type="evidence" value="ECO:0007669"/>
    <property type="project" value="TreeGrafter"/>
</dbReference>